<sequence length="124" mass="14355">MVLRGMVQKPVRIIYVHYRIKIWIWPIPKMKPKLKQKQNPKPKCTNAIPEDEEKEETTIQTDEIFADDESSPERVTAVEATKADVSQDSKVTATTRNALFCPFQRLPSKKKVEAFERVAQKENV</sequence>
<reference evidence="2 3" key="1">
    <citation type="journal article" date="2021" name="J. Hered.">
        <title>A chromosome-level genome assembly of the parasitoid wasp, Cotesia glomerata (Hymenoptera: Braconidae).</title>
        <authorList>
            <person name="Pinto B.J."/>
            <person name="Weis J.J."/>
            <person name="Gamble T."/>
            <person name="Ode P.J."/>
            <person name="Paul R."/>
            <person name="Zaspel J.M."/>
        </authorList>
    </citation>
    <scope>NUCLEOTIDE SEQUENCE [LARGE SCALE GENOMIC DNA]</scope>
    <source>
        <strain evidence="2">CgM1</strain>
    </source>
</reference>
<protein>
    <submittedName>
        <fullName evidence="2">Uncharacterized protein</fullName>
    </submittedName>
</protein>
<keyword evidence="3" id="KW-1185">Reference proteome</keyword>
<evidence type="ECO:0000313" key="3">
    <source>
        <dbReference type="Proteomes" id="UP000826195"/>
    </source>
</evidence>
<dbReference type="AlphaFoldDB" id="A0AAV7IB39"/>
<evidence type="ECO:0000256" key="1">
    <source>
        <dbReference type="SAM" id="MobiDB-lite"/>
    </source>
</evidence>
<gene>
    <name evidence="2" type="ORF">KQX54_010312</name>
</gene>
<comment type="caution">
    <text evidence="2">The sequence shown here is derived from an EMBL/GenBank/DDBJ whole genome shotgun (WGS) entry which is preliminary data.</text>
</comment>
<accession>A0AAV7IB39</accession>
<organism evidence="2 3">
    <name type="scientific">Cotesia glomerata</name>
    <name type="common">Lepidopteran parasitic wasp</name>
    <name type="synonym">Apanteles glomeratus</name>
    <dbReference type="NCBI Taxonomy" id="32391"/>
    <lineage>
        <taxon>Eukaryota</taxon>
        <taxon>Metazoa</taxon>
        <taxon>Ecdysozoa</taxon>
        <taxon>Arthropoda</taxon>
        <taxon>Hexapoda</taxon>
        <taxon>Insecta</taxon>
        <taxon>Pterygota</taxon>
        <taxon>Neoptera</taxon>
        <taxon>Endopterygota</taxon>
        <taxon>Hymenoptera</taxon>
        <taxon>Apocrita</taxon>
        <taxon>Ichneumonoidea</taxon>
        <taxon>Braconidae</taxon>
        <taxon>Microgastrinae</taxon>
        <taxon>Cotesia</taxon>
    </lineage>
</organism>
<dbReference type="EMBL" id="JAHXZJ010001864">
    <property type="protein sequence ID" value="KAH0549555.1"/>
    <property type="molecule type" value="Genomic_DNA"/>
</dbReference>
<dbReference type="Proteomes" id="UP000826195">
    <property type="component" value="Unassembled WGS sequence"/>
</dbReference>
<evidence type="ECO:0000313" key="2">
    <source>
        <dbReference type="EMBL" id="KAH0549555.1"/>
    </source>
</evidence>
<feature type="region of interest" description="Disordered" evidence="1">
    <location>
        <begin position="33"/>
        <end position="59"/>
    </location>
</feature>
<name>A0AAV7IB39_COTGL</name>
<proteinExistence type="predicted"/>